<dbReference type="PANTHER" id="PTHR31475">
    <property type="entry name" value="UPF0462 PROTEIN"/>
    <property type="match status" value="1"/>
</dbReference>
<comment type="similarity">
    <text evidence="1">Belongs to the UPF0462 family.</text>
</comment>
<feature type="chain" id="PRO_5003288553" description="Carbohydrate-binding domain-containing protein" evidence="2">
    <location>
        <begin position="35"/>
        <end position="253"/>
    </location>
</feature>
<dbReference type="PANTHER" id="PTHR31475:SF5">
    <property type="entry name" value="UPF0462 PROTEIN C4ORF33 HOMOLOG"/>
    <property type="match status" value="1"/>
</dbReference>
<sequence length="253" mass="27756">MVIGCGLLLQGVCRCLSLGSTLLLSSSSPQAATAVTQRSPSFRIPALLRAAAKIMTDRSPVLRSAIATTWNGKEVPPEQHVHVELIPPLASDASHFKVTVDAPFYDDPAPEANAGSTMHLWDYEVAELFLLGDDQRYLELEFGPHGHYLALKLHGPRNLIEQELPLEYTANITRTEDGKARWHGTAIIPASYLPPNPSQFNAYAIHGVDQARSYMALFPSTGSEAEPDFHRLQYFQPLPPDLFPSPSQSTATQ</sequence>
<dbReference type="GeneID" id="16074003"/>
<gene>
    <name evidence="3" type="ORF">PTSG_05558</name>
</gene>
<dbReference type="FunCoup" id="F2UBJ7">
    <property type="interactions" value="173"/>
</dbReference>
<evidence type="ECO:0008006" key="5">
    <source>
        <dbReference type="Google" id="ProtNLM"/>
    </source>
</evidence>
<proteinExistence type="inferred from homology"/>
<organism evidence="4">
    <name type="scientific">Salpingoeca rosetta (strain ATCC 50818 / BSB-021)</name>
    <dbReference type="NCBI Taxonomy" id="946362"/>
    <lineage>
        <taxon>Eukaryota</taxon>
        <taxon>Choanoflagellata</taxon>
        <taxon>Craspedida</taxon>
        <taxon>Salpingoecidae</taxon>
        <taxon>Salpingoeca</taxon>
    </lineage>
</organism>
<evidence type="ECO:0000313" key="3">
    <source>
        <dbReference type="EMBL" id="EGD73863.1"/>
    </source>
</evidence>
<dbReference type="eggNOG" id="ENOG502R3ZD">
    <property type="taxonomic scope" value="Eukaryota"/>
</dbReference>
<dbReference type="RefSeq" id="XP_004993426.1">
    <property type="nucleotide sequence ID" value="XM_004993369.1"/>
</dbReference>
<dbReference type="Proteomes" id="UP000007799">
    <property type="component" value="Unassembled WGS sequence"/>
</dbReference>
<feature type="signal peptide" evidence="2">
    <location>
        <begin position="1"/>
        <end position="34"/>
    </location>
</feature>
<accession>F2UBJ7</accession>
<evidence type="ECO:0000313" key="4">
    <source>
        <dbReference type="Proteomes" id="UP000007799"/>
    </source>
</evidence>
<protein>
    <recommendedName>
        <fullName evidence="5">Carbohydrate-binding domain-containing protein</fullName>
    </recommendedName>
</protein>
<dbReference type="AlphaFoldDB" id="F2UBJ7"/>
<dbReference type="EMBL" id="GL832967">
    <property type="protein sequence ID" value="EGD73863.1"/>
    <property type="molecule type" value="Genomic_DNA"/>
</dbReference>
<keyword evidence="4" id="KW-1185">Reference proteome</keyword>
<dbReference type="Gene3D" id="2.60.40.1190">
    <property type="match status" value="1"/>
</dbReference>
<name>F2UBJ7_SALR5</name>
<dbReference type="KEGG" id="sre:PTSG_05558"/>
<dbReference type="OrthoDB" id="10056816at2759"/>
<evidence type="ECO:0000256" key="1">
    <source>
        <dbReference type="ARBA" id="ARBA00038085"/>
    </source>
</evidence>
<reference evidence="3" key="1">
    <citation type="submission" date="2009-08" db="EMBL/GenBank/DDBJ databases">
        <title>Annotation of Salpingoeca rosetta.</title>
        <authorList>
            <consortium name="The Broad Institute Genome Sequencing Platform"/>
            <person name="Russ C."/>
            <person name="Cuomo C."/>
            <person name="Burger G."/>
            <person name="Gray M.W."/>
            <person name="Holland P.W.H."/>
            <person name="King N."/>
            <person name="Lang F.B.F."/>
            <person name="Roger A.J."/>
            <person name="Ruiz-Trillo I."/>
            <person name="Young S.K."/>
            <person name="Zeng Q."/>
            <person name="Gargeya S."/>
            <person name="Alvarado L."/>
            <person name="Berlin A."/>
            <person name="Chapman S.B."/>
            <person name="Chen Z."/>
            <person name="Freedman E."/>
            <person name="Gellesch M."/>
            <person name="Goldberg J."/>
            <person name="Griggs A."/>
            <person name="Gujja S."/>
            <person name="Heilman E."/>
            <person name="Heiman D."/>
            <person name="Howarth C."/>
            <person name="Mehta T."/>
            <person name="Neiman D."/>
            <person name="Pearson M."/>
            <person name="Roberts A."/>
            <person name="Saif S."/>
            <person name="Shea T."/>
            <person name="Shenoy N."/>
            <person name="Sisk P."/>
            <person name="Stolte C."/>
            <person name="Sykes S."/>
            <person name="White J."/>
            <person name="Yandava C."/>
            <person name="Haas B."/>
            <person name="Nusbaum C."/>
            <person name="Birren B."/>
        </authorList>
    </citation>
    <scope>NUCLEOTIDE SEQUENCE [LARGE SCALE GENOMIC DNA]</scope>
    <source>
        <strain evidence="3">ATCC 50818</strain>
    </source>
</reference>
<evidence type="ECO:0000256" key="2">
    <source>
        <dbReference type="SAM" id="SignalP"/>
    </source>
</evidence>
<dbReference type="OMA" id="KFSLKWI"/>
<keyword evidence="2" id="KW-0732">Signal</keyword>
<dbReference type="InParanoid" id="F2UBJ7"/>